<feature type="region of interest" description="Disordered" evidence="2">
    <location>
        <begin position="69"/>
        <end position="97"/>
    </location>
</feature>
<evidence type="ECO:0000313" key="4">
    <source>
        <dbReference type="Proteomes" id="UP000249056"/>
    </source>
</evidence>
<evidence type="ECO:0000256" key="1">
    <source>
        <dbReference type="SAM" id="Coils"/>
    </source>
</evidence>
<dbReference type="Proteomes" id="UP000249056">
    <property type="component" value="Unassembled WGS sequence"/>
</dbReference>
<accession>A0A395ITW8</accession>
<organism evidence="3 4">
    <name type="scientific">Monilinia fructigena</name>
    <dbReference type="NCBI Taxonomy" id="38457"/>
    <lineage>
        <taxon>Eukaryota</taxon>
        <taxon>Fungi</taxon>
        <taxon>Dikarya</taxon>
        <taxon>Ascomycota</taxon>
        <taxon>Pezizomycotina</taxon>
        <taxon>Leotiomycetes</taxon>
        <taxon>Helotiales</taxon>
        <taxon>Sclerotiniaceae</taxon>
        <taxon>Monilinia</taxon>
    </lineage>
</organism>
<evidence type="ECO:0000256" key="2">
    <source>
        <dbReference type="SAM" id="MobiDB-lite"/>
    </source>
</evidence>
<proteinExistence type="predicted"/>
<protein>
    <submittedName>
        <fullName evidence="3">Uncharacterized protein</fullName>
    </submittedName>
</protein>
<keyword evidence="4" id="KW-1185">Reference proteome</keyword>
<reference evidence="3 4" key="1">
    <citation type="submission" date="2018-06" db="EMBL/GenBank/DDBJ databases">
        <title>Genome Sequence of the Brown Rot Fungal Pathogen Monilinia fructigena.</title>
        <authorList>
            <person name="Landi L."/>
            <person name="De Miccolis Angelini R.M."/>
            <person name="Pollastro S."/>
            <person name="Abate D."/>
            <person name="Faretra F."/>
            <person name="Romanazzi G."/>
        </authorList>
    </citation>
    <scope>NUCLEOTIDE SEQUENCE [LARGE SCALE GENOMIC DNA]</scope>
    <source>
        <strain evidence="3 4">Mfrg269</strain>
    </source>
</reference>
<gene>
    <name evidence="3" type="ORF">DID88_004694</name>
</gene>
<name>A0A395ITW8_9HELO</name>
<evidence type="ECO:0000313" key="3">
    <source>
        <dbReference type="EMBL" id="RAL62853.1"/>
    </source>
</evidence>
<keyword evidence="1" id="KW-0175">Coiled coil</keyword>
<dbReference type="AlphaFoldDB" id="A0A395ITW8"/>
<feature type="coiled-coil region" evidence="1">
    <location>
        <begin position="120"/>
        <end position="161"/>
    </location>
</feature>
<comment type="caution">
    <text evidence="3">The sequence shown here is derived from an EMBL/GenBank/DDBJ whole genome shotgun (WGS) entry which is preliminary data.</text>
</comment>
<dbReference type="OrthoDB" id="5393537at2759"/>
<sequence length="441" mass="51198">MATEDHIMTDIVYPELSVSGRMQMEALRESVESKLQEIIQINKSIERGMENMRIEVSSQIQTIHVSVDGHSTRTTSGSRGILSRLMPGSENTNPFEEDTEDWKKKNLKSKEDYRILETEKVQDTKTIQELRSQLKRVEEDHRETRMQLENMVIKNRQLQEQTQIFRGMIINKGSSNDDVVDDNTIIKDFVALRDQIQRIVNRYYKCEARPRPLNEAKFSKRLEKKRRKFFSMWEEHYTDAQLRNRSRAMIFELLAGEILQVPIFGLDEFEEGLLESGLVKFEMGIEHALEQDYTEVSSWRTLTMKCASLLQRSQSSNPLVRPERVATTILDFMAPVEPHTKKLNMELDELISKLCSSAFKLALKLRKCKDTYKCEIAETGDGIDEETMEPQESEASEKGRKRDGDMRVAYVISGCLYKVLEVGRARRERMVLEKAHVVITD</sequence>
<dbReference type="EMBL" id="QKRW01000022">
    <property type="protein sequence ID" value="RAL62853.1"/>
    <property type="molecule type" value="Genomic_DNA"/>
</dbReference>